<feature type="domain" description="Nudix hydrolase" evidence="1">
    <location>
        <begin position="12"/>
        <end position="166"/>
    </location>
</feature>
<organism evidence="2 3">
    <name type="scientific">Candidatus Adlerbacteria bacterium GW2011_GWA1_54_10</name>
    <dbReference type="NCBI Taxonomy" id="1618605"/>
    <lineage>
        <taxon>Bacteria</taxon>
        <taxon>Candidatus Adleribacteriota</taxon>
    </lineage>
</organism>
<dbReference type="EMBL" id="LCRO01000009">
    <property type="protein sequence ID" value="KKW35380.1"/>
    <property type="molecule type" value="Genomic_DNA"/>
</dbReference>
<accession>A0A0G1XWS2</accession>
<dbReference type="InterPro" id="IPR000086">
    <property type="entry name" value="NUDIX_hydrolase_dom"/>
</dbReference>
<gene>
    <name evidence="2" type="ORF">UY83_C0009G0003</name>
</gene>
<sequence length="166" mass="18774">MRQFKHSTSKHYNGGHVAVAVIVGRTKILLIKETTKPTPHFWKFISETLEPDEPVLNALWGGLKEEAGLDLKVRHGPSGDVVEFVDERARVVELCEPHLVYSRGGTHTRHFFGVETTDEVVMSLSSQKLVGGYNEEIETQAFNIAELDSLPLFHPHHRELLRSIKK</sequence>
<comment type="caution">
    <text evidence="2">The sequence shown here is derived from an EMBL/GenBank/DDBJ whole genome shotgun (WGS) entry which is preliminary data.</text>
</comment>
<dbReference type="AlphaFoldDB" id="A0A0G1XWS2"/>
<dbReference type="PROSITE" id="PS51462">
    <property type="entry name" value="NUDIX"/>
    <property type="match status" value="1"/>
</dbReference>
<protein>
    <recommendedName>
        <fullName evidence="1">Nudix hydrolase domain-containing protein</fullName>
    </recommendedName>
</protein>
<evidence type="ECO:0000313" key="3">
    <source>
        <dbReference type="Proteomes" id="UP000034740"/>
    </source>
</evidence>
<dbReference type="InterPro" id="IPR015797">
    <property type="entry name" value="NUDIX_hydrolase-like_dom_sf"/>
</dbReference>
<dbReference type="Proteomes" id="UP000034740">
    <property type="component" value="Unassembled WGS sequence"/>
</dbReference>
<dbReference type="Gene3D" id="3.90.79.10">
    <property type="entry name" value="Nucleoside Triphosphate Pyrophosphohydrolase"/>
    <property type="match status" value="1"/>
</dbReference>
<dbReference type="Pfam" id="PF00293">
    <property type="entry name" value="NUDIX"/>
    <property type="match status" value="1"/>
</dbReference>
<proteinExistence type="predicted"/>
<dbReference type="SUPFAM" id="SSF55811">
    <property type="entry name" value="Nudix"/>
    <property type="match status" value="1"/>
</dbReference>
<name>A0A0G1XWS2_9BACT</name>
<reference evidence="2 3" key="1">
    <citation type="journal article" date="2015" name="Nature">
        <title>rRNA introns, odd ribosomes, and small enigmatic genomes across a large radiation of phyla.</title>
        <authorList>
            <person name="Brown C.T."/>
            <person name="Hug L.A."/>
            <person name="Thomas B.C."/>
            <person name="Sharon I."/>
            <person name="Castelle C.J."/>
            <person name="Singh A."/>
            <person name="Wilkins M.J."/>
            <person name="Williams K.H."/>
            <person name="Banfield J.F."/>
        </authorList>
    </citation>
    <scope>NUCLEOTIDE SEQUENCE [LARGE SCALE GENOMIC DNA]</scope>
</reference>
<evidence type="ECO:0000259" key="1">
    <source>
        <dbReference type="PROSITE" id="PS51462"/>
    </source>
</evidence>
<evidence type="ECO:0000313" key="2">
    <source>
        <dbReference type="EMBL" id="KKW35380.1"/>
    </source>
</evidence>